<evidence type="ECO:0000313" key="7">
    <source>
        <dbReference type="EMBL" id="KKK18099.1"/>
    </source>
</evidence>
<dbReference type="InterPro" id="IPR027267">
    <property type="entry name" value="AH/BAR_dom_sf"/>
</dbReference>
<proteinExistence type="predicted"/>
<sequence length="869" mass="96845">MPGFADSFWTPDYATGLGVLYGKLQQGVVENKQILAIASMRADAEEMYSFKLGDIAPSVDRLVAGFAKDDGASVRKAYEGSRTEMIEAAKNHQKIASNIRELVVSPFKRWCDQHEARIENSHDDLQARIKEHTKQVDLVKKLRSHYFNKCRVLEDLEEENKLAFQGPETSPKIKPTPKIVLPEDEVPEDEPVEIGDRVYAPEDVKNLLVHMLDNIKTGDVKVPIIGTYQNTSTGSDIVEYSQKYLNATSISYAERIGQDLVDNGFLRLVGNMGSTFANSSKMNYQWRPKVFQVTGIPEKKKPLMRVTSMASSEDGSESPIASVSEMLAGWNPLNNPHPNETPAEKLRRESREADERYKTAVRKLDLIRCKLEEEIVANLRFMEQCELDRLKAIKAVILDFSGSISNVIPNLQSTVDHMMLYQETIQPLGDLRYLLENYRTGCFVPRVQTYENYYGSVEDQIFGVDLEAKARVDRKRVPIIVTTILTYLDNCYPELEGDESRRAIWLYDVPLGATHHLRHALNNGKVDYREVLEKYEIPVVASALKLYLLELPDSLVSSQVYEIVKTIYSTTANETTEEGRIKVLQSTLGQLRLNNIATLDAIMTHFTRLIDLTSADEAYISSLAQSLSPCVLRPRTESSLTMDERHSYRLIRDLFAHKDAIFGELKRQSSATGMTGAAPRPRAISTNESNRRAAMEARNRAIVDRSRANSPAPPRKHRRDRSSGPEPGRFPINVSGERRAAAARNSLDVPNSESPTGVEDVSNTNIHAAEAATNGTPVESPVSAGPSSSSDPSSPPPTSRSDESPTPTPTAEKRASISRSSIIYNRKPGLGNRSSFPVVPSETGTDSKRSSLIESEPKGVTLEDKPMDD</sequence>
<dbReference type="FunFam" id="1.10.555.10:FF:000044">
    <property type="entry name" value="Rho-gtpase-activating protein 8"/>
    <property type="match status" value="1"/>
</dbReference>
<name>A0A0F8UEF8_9EURO</name>
<dbReference type="PANTHER" id="PTHR23065">
    <property type="entry name" value="PROLINE-SERINE-THREONINE PHOSPHATASE INTERACTING PROTEIN 1"/>
    <property type="match status" value="1"/>
</dbReference>
<dbReference type="Gene3D" id="1.10.555.10">
    <property type="entry name" value="Rho GTPase activation protein"/>
    <property type="match status" value="1"/>
</dbReference>
<evidence type="ECO:0000256" key="1">
    <source>
        <dbReference type="PROSITE-ProRule" id="PRU01077"/>
    </source>
</evidence>
<dbReference type="PROSITE" id="PS50238">
    <property type="entry name" value="RHOGAP"/>
    <property type="match status" value="1"/>
</dbReference>
<dbReference type="InterPro" id="IPR000198">
    <property type="entry name" value="RhoGAP_dom"/>
</dbReference>
<feature type="compositionally biased region" description="Basic and acidic residues" evidence="3">
    <location>
        <begin position="689"/>
        <end position="707"/>
    </location>
</feature>
<evidence type="ECO:0000259" key="5">
    <source>
        <dbReference type="PROSITE" id="PS50238"/>
    </source>
</evidence>
<dbReference type="OrthoDB" id="2155291at2759"/>
<dbReference type="Pfam" id="PF00611">
    <property type="entry name" value="FCH"/>
    <property type="match status" value="1"/>
</dbReference>
<dbReference type="InterPro" id="IPR000591">
    <property type="entry name" value="DEP_dom"/>
</dbReference>
<dbReference type="SUPFAM" id="SSF48350">
    <property type="entry name" value="GTPase activation domain, GAP"/>
    <property type="match status" value="1"/>
</dbReference>
<reference evidence="7 8" key="1">
    <citation type="submission" date="2015-02" db="EMBL/GenBank/DDBJ databases">
        <title>Draft Genome Sequences of Two Closely-Related Aflatoxigenic Aspergillus Species Obtained from the Cote d'Ivoire.</title>
        <authorList>
            <person name="Moore G.G."/>
            <person name="Beltz S.B."/>
            <person name="Mack B.M."/>
        </authorList>
    </citation>
    <scope>NUCLEOTIDE SEQUENCE [LARGE SCALE GENOMIC DNA]</scope>
    <source>
        <strain evidence="7 8">SRRC1468</strain>
    </source>
</reference>
<dbReference type="SUPFAM" id="SSF103657">
    <property type="entry name" value="BAR/IMD domain-like"/>
    <property type="match status" value="1"/>
</dbReference>
<dbReference type="FunFam" id="1.20.1270.60:FF:000050">
    <property type="entry name" value="RhoGAP and Fes/CIP4 domain protein"/>
    <property type="match status" value="1"/>
</dbReference>
<accession>A0A0F8UEF8</accession>
<keyword evidence="8" id="KW-1185">Reference proteome</keyword>
<organism evidence="7 8">
    <name type="scientific">Aspergillus rambellii</name>
    <dbReference type="NCBI Taxonomy" id="308745"/>
    <lineage>
        <taxon>Eukaryota</taxon>
        <taxon>Fungi</taxon>
        <taxon>Dikarya</taxon>
        <taxon>Ascomycota</taxon>
        <taxon>Pezizomycotina</taxon>
        <taxon>Eurotiomycetes</taxon>
        <taxon>Eurotiomycetidae</taxon>
        <taxon>Eurotiales</taxon>
        <taxon>Aspergillaceae</taxon>
        <taxon>Aspergillus</taxon>
        <taxon>Aspergillus subgen. Nidulantes</taxon>
    </lineage>
</organism>
<dbReference type="InterPro" id="IPR036390">
    <property type="entry name" value="WH_DNA-bd_sf"/>
</dbReference>
<dbReference type="Proteomes" id="UP000034291">
    <property type="component" value="Unassembled WGS sequence"/>
</dbReference>
<feature type="region of interest" description="Disordered" evidence="3">
    <location>
        <begin position="667"/>
        <end position="869"/>
    </location>
</feature>
<dbReference type="Pfam" id="PF00610">
    <property type="entry name" value="DEP"/>
    <property type="match status" value="1"/>
</dbReference>
<feature type="domain" description="F-BAR" evidence="6">
    <location>
        <begin position="2"/>
        <end position="430"/>
    </location>
</feature>
<evidence type="ECO:0000313" key="8">
    <source>
        <dbReference type="Proteomes" id="UP000034291"/>
    </source>
</evidence>
<dbReference type="InterPro" id="IPR031160">
    <property type="entry name" value="F_BAR_dom"/>
</dbReference>
<dbReference type="EMBL" id="JZBS01002571">
    <property type="protein sequence ID" value="KKK18099.1"/>
    <property type="molecule type" value="Genomic_DNA"/>
</dbReference>
<feature type="compositionally biased region" description="Basic and acidic residues" evidence="3">
    <location>
        <begin position="845"/>
        <end position="869"/>
    </location>
</feature>
<feature type="compositionally biased region" description="Basic and acidic residues" evidence="3">
    <location>
        <begin position="342"/>
        <end position="354"/>
    </location>
</feature>
<feature type="domain" description="Rho-GAP" evidence="5">
    <location>
        <begin position="464"/>
        <end position="662"/>
    </location>
</feature>
<protein>
    <recommendedName>
        <fullName evidence="9">RhoGAP and Fes/CIP4 domain protein</fullName>
    </recommendedName>
</protein>
<dbReference type="PROSITE" id="PS50186">
    <property type="entry name" value="DEP"/>
    <property type="match status" value="1"/>
</dbReference>
<dbReference type="PROSITE" id="PS51741">
    <property type="entry name" value="F_BAR"/>
    <property type="match status" value="1"/>
</dbReference>
<dbReference type="GO" id="GO:0005737">
    <property type="term" value="C:cytoplasm"/>
    <property type="evidence" value="ECO:0007669"/>
    <property type="project" value="TreeGrafter"/>
</dbReference>
<gene>
    <name evidence="7" type="ORF">ARAM_006818</name>
</gene>
<evidence type="ECO:0000256" key="3">
    <source>
        <dbReference type="SAM" id="MobiDB-lite"/>
    </source>
</evidence>
<dbReference type="GO" id="GO:0005096">
    <property type="term" value="F:GTPase activator activity"/>
    <property type="evidence" value="ECO:0007669"/>
    <property type="project" value="TreeGrafter"/>
</dbReference>
<dbReference type="FunFam" id="1.20.1270.60:FF:000073">
    <property type="entry name" value="RhoGAP and Fes/CIP4 domain protein"/>
    <property type="match status" value="1"/>
</dbReference>
<comment type="caution">
    <text evidence="7">The sequence shown here is derived from an EMBL/GenBank/DDBJ whole genome shotgun (WGS) entry which is preliminary data.</text>
</comment>
<dbReference type="GO" id="GO:0000935">
    <property type="term" value="C:division septum"/>
    <property type="evidence" value="ECO:0007669"/>
    <property type="project" value="TreeGrafter"/>
</dbReference>
<dbReference type="InterPro" id="IPR001060">
    <property type="entry name" value="FCH_dom"/>
</dbReference>
<dbReference type="GO" id="GO:0007264">
    <property type="term" value="P:small GTPase-mediated signal transduction"/>
    <property type="evidence" value="ECO:0007669"/>
    <property type="project" value="TreeGrafter"/>
</dbReference>
<evidence type="ECO:0008006" key="9">
    <source>
        <dbReference type="Google" id="ProtNLM"/>
    </source>
</evidence>
<evidence type="ECO:0000259" key="6">
    <source>
        <dbReference type="PROSITE" id="PS51741"/>
    </source>
</evidence>
<evidence type="ECO:0000256" key="2">
    <source>
        <dbReference type="SAM" id="Coils"/>
    </source>
</evidence>
<dbReference type="AlphaFoldDB" id="A0A0F8UEF8"/>
<feature type="region of interest" description="Disordered" evidence="3">
    <location>
        <begin position="329"/>
        <end position="354"/>
    </location>
</feature>
<dbReference type="SUPFAM" id="SSF46785">
    <property type="entry name" value="Winged helix' DNA-binding domain"/>
    <property type="match status" value="1"/>
</dbReference>
<dbReference type="PANTHER" id="PTHR23065:SF17">
    <property type="entry name" value="RHO-GTPASE-ACTIVATING PROTEIN RGD2"/>
    <property type="match status" value="1"/>
</dbReference>
<dbReference type="SMART" id="SM00324">
    <property type="entry name" value="RhoGAP"/>
    <property type="match status" value="1"/>
</dbReference>
<feature type="coiled-coil region" evidence="2">
    <location>
        <begin position="115"/>
        <end position="142"/>
    </location>
</feature>
<keyword evidence="1 2" id="KW-0175">Coiled coil</keyword>
<dbReference type="Pfam" id="PF00620">
    <property type="entry name" value="RhoGAP"/>
    <property type="match status" value="1"/>
</dbReference>
<feature type="domain" description="DEP" evidence="4">
    <location>
        <begin position="227"/>
        <end position="295"/>
    </location>
</feature>
<dbReference type="InterPro" id="IPR008936">
    <property type="entry name" value="Rho_GTPase_activation_prot"/>
</dbReference>
<evidence type="ECO:0000259" key="4">
    <source>
        <dbReference type="PROSITE" id="PS50186"/>
    </source>
</evidence>
<dbReference type="CDD" id="cd04399">
    <property type="entry name" value="RhoGAP_fRGD2"/>
    <property type="match status" value="1"/>
</dbReference>
<dbReference type="SMART" id="SM00055">
    <property type="entry name" value="FCH"/>
    <property type="match status" value="1"/>
</dbReference>
<feature type="compositionally biased region" description="Low complexity" evidence="3">
    <location>
        <begin position="777"/>
        <end position="792"/>
    </location>
</feature>
<feature type="compositionally biased region" description="Polar residues" evidence="3">
    <location>
        <begin position="748"/>
        <end position="766"/>
    </location>
</feature>
<dbReference type="Gene3D" id="1.20.1270.60">
    <property type="entry name" value="Arfaptin homology (AH) domain/BAR domain"/>
    <property type="match status" value="2"/>
</dbReference>
<dbReference type="STRING" id="308745.A0A0F8UEF8"/>
<dbReference type="GO" id="GO:0007010">
    <property type="term" value="P:cytoskeleton organization"/>
    <property type="evidence" value="ECO:0007669"/>
    <property type="project" value="TreeGrafter"/>
</dbReference>
<dbReference type="GO" id="GO:0005886">
    <property type="term" value="C:plasma membrane"/>
    <property type="evidence" value="ECO:0007669"/>
    <property type="project" value="TreeGrafter"/>
</dbReference>